<dbReference type="Pfam" id="PF07905">
    <property type="entry name" value="PucR"/>
    <property type="match status" value="1"/>
</dbReference>
<dbReference type="PANTHER" id="PTHR33744">
    <property type="entry name" value="CARBOHYDRATE DIACID REGULATOR"/>
    <property type="match status" value="1"/>
</dbReference>
<protein>
    <submittedName>
        <fullName evidence="3">PucR family transcriptional regulator</fullName>
    </submittedName>
</protein>
<dbReference type="EMBL" id="RBDY01000001">
    <property type="protein sequence ID" value="RKN27745.1"/>
    <property type="molecule type" value="Genomic_DNA"/>
</dbReference>
<dbReference type="Proteomes" id="UP000275024">
    <property type="component" value="Unassembled WGS sequence"/>
</dbReference>
<sequence length="522" mass="55910">MPVTIERIVALPDLRLDLVAGREGRDRQVRWVHVSEVVDPTPWLRGGELLLTTGMRLTAPEDFRPYVDRLADAGLAGIGFGIGMGHATVPEPLIEQADRRGIAVLRVPVDAPYISISEAVSDMLSEERYHAISRAFEAQQALTRAALSGSTETLVREVGKQLGGWAIQADSTGAARAAWPAAAASRLPALLPDLIRVRESGGRSSSTILGPGESTVIHPLSVDGLPRGFLLAGADRPLGTYERHVLSGAVALMTLEIERAQAVTSRLRRLQSDELAQVLRGGRLPLHWARQIRGWGLDPMDLRAFVILPAPAGRGAGPQGATARTAADRLHALLDGRRAPGVTTVLRHTGETQLVLVSGGGPAPAEAVDALMAELPGAHLGVGEAGAVEDVCRSYEAAARAAAIGRIERRRVTRFEDLAAMQLLLRSEQPQTVATFVRRVLGPLAAEGADERHRTLRATLQTFLAHNGQWNVSAAALGVHRHTLRMRIDKIAELTGRDPNSSYARMELWLALLAEGAAPEPG</sequence>
<dbReference type="Proteomes" id="UP000268652">
    <property type="component" value="Unassembled WGS sequence"/>
</dbReference>
<name>A0A3A9X1W3_9ACTN</name>
<dbReference type="PANTHER" id="PTHR33744:SF1">
    <property type="entry name" value="DNA-BINDING TRANSCRIPTIONAL ACTIVATOR ADER"/>
    <property type="match status" value="1"/>
</dbReference>
<organism evidence="3 6">
    <name type="scientific">Streptomyces radicis</name>
    <dbReference type="NCBI Taxonomy" id="1750517"/>
    <lineage>
        <taxon>Bacteria</taxon>
        <taxon>Bacillati</taxon>
        <taxon>Actinomycetota</taxon>
        <taxon>Actinomycetes</taxon>
        <taxon>Kitasatosporales</taxon>
        <taxon>Streptomycetaceae</taxon>
        <taxon>Streptomyces</taxon>
    </lineage>
</organism>
<gene>
    <name evidence="4" type="ORF">D7318_02365</name>
    <name evidence="3" type="ORF">D7319_00525</name>
</gene>
<dbReference type="Gene3D" id="1.10.10.2840">
    <property type="entry name" value="PucR C-terminal helix-turn-helix domain"/>
    <property type="match status" value="1"/>
</dbReference>
<evidence type="ECO:0000259" key="1">
    <source>
        <dbReference type="Pfam" id="PF07905"/>
    </source>
</evidence>
<dbReference type="InterPro" id="IPR012914">
    <property type="entry name" value="PucR_dom"/>
</dbReference>
<dbReference type="InterPro" id="IPR051448">
    <property type="entry name" value="CdaR-like_regulators"/>
</dbReference>
<evidence type="ECO:0000313" key="6">
    <source>
        <dbReference type="Proteomes" id="UP000275024"/>
    </source>
</evidence>
<dbReference type="InterPro" id="IPR025736">
    <property type="entry name" value="PucR_C-HTH_dom"/>
</dbReference>
<evidence type="ECO:0000259" key="2">
    <source>
        <dbReference type="Pfam" id="PF13556"/>
    </source>
</evidence>
<dbReference type="InterPro" id="IPR042070">
    <property type="entry name" value="PucR_C-HTH_sf"/>
</dbReference>
<feature type="domain" description="Purine catabolism PurC-like" evidence="1">
    <location>
        <begin position="8"/>
        <end position="123"/>
    </location>
</feature>
<dbReference type="OrthoDB" id="8450798at2"/>
<dbReference type="Pfam" id="PF13556">
    <property type="entry name" value="HTH_30"/>
    <property type="match status" value="1"/>
</dbReference>
<keyword evidence="5" id="KW-1185">Reference proteome</keyword>
<reference evidence="5 6" key="1">
    <citation type="submission" date="2018-09" db="EMBL/GenBank/DDBJ databases">
        <title>Streptomyces sp. nov. DS1-2, an endophytic actinomycete isolated from roots of Dendrobium scabrilingue.</title>
        <authorList>
            <person name="Kuncharoen N."/>
            <person name="Kudo T."/>
            <person name="Ohkuma M."/>
            <person name="Yuki M."/>
            <person name="Tanasupawat S."/>
        </authorList>
    </citation>
    <scope>NUCLEOTIDE SEQUENCE [LARGE SCALE GENOMIC DNA]</scope>
    <source>
        <strain evidence="3 6">AZ1-7</strain>
        <strain evidence="4 5">DS1-2</strain>
    </source>
</reference>
<comment type="caution">
    <text evidence="3">The sequence shown here is derived from an EMBL/GenBank/DDBJ whole genome shotgun (WGS) entry which is preliminary data.</text>
</comment>
<proteinExistence type="predicted"/>
<dbReference type="EMBL" id="RBDX01000001">
    <property type="protein sequence ID" value="RKN12487.1"/>
    <property type="molecule type" value="Genomic_DNA"/>
</dbReference>
<feature type="domain" description="PucR C-terminal helix-turn-helix" evidence="2">
    <location>
        <begin position="456"/>
        <end position="514"/>
    </location>
</feature>
<accession>A0A3A9X1W3</accession>
<dbReference type="RefSeq" id="WP_120695104.1">
    <property type="nucleotide sequence ID" value="NZ_RBDX01000001.1"/>
</dbReference>
<evidence type="ECO:0000313" key="5">
    <source>
        <dbReference type="Proteomes" id="UP000268652"/>
    </source>
</evidence>
<evidence type="ECO:0000313" key="3">
    <source>
        <dbReference type="EMBL" id="RKN12487.1"/>
    </source>
</evidence>
<evidence type="ECO:0000313" key="4">
    <source>
        <dbReference type="EMBL" id="RKN27745.1"/>
    </source>
</evidence>
<dbReference type="AlphaFoldDB" id="A0A3A9X1W3"/>